<keyword evidence="1 2" id="KW-0129">CBS domain</keyword>
<protein>
    <submittedName>
        <fullName evidence="5">Transport-associated protein</fullName>
    </submittedName>
</protein>
<dbReference type="OrthoDB" id="2111978at2"/>
<feature type="domain" description="CBS" evidence="4">
    <location>
        <begin position="13"/>
        <end position="70"/>
    </location>
</feature>
<evidence type="ECO:0000259" key="4">
    <source>
        <dbReference type="PROSITE" id="PS51371"/>
    </source>
</evidence>
<dbReference type="Proteomes" id="UP000002066">
    <property type="component" value="Chromosome"/>
</dbReference>
<dbReference type="InterPro" id="IPR051257">
    <property type="entry name" value="Diverse_CBS-Domain"/>
</dbReference>
<dbReference type="PROSITE" id="PS51371">
    <property type="entry name" value="CBS"/>
    <property type="match status" value="2"/>
</dbReference>
<gene>
    <name evidence="5" type="ordered locus">Sfla_5582</name>
</gene>
<dbReference type="Pfam" id="PF04972">
    <property type="entry name" value="BON"/>
    <property type="match status" value="1"/>
</dbReference>
<dbReference type="PANTHER" id="PTHR43080">
    <property type="entry name" value="CBS DOMAIN-CONTAINING PROTEIN CBSX3, MITOCHONDRIAL"/>
    <property type="match status" value="1"/>
</dbReference>
<dbReference type="CDD" id="cd04586">
    <property type="entry name" value="CBS_pair_BON_assoc"/>
    <property type="match status" value="1"/>
</dbReference>
<evidence type="ECO:0000313" key="6">
    <source>
        <dbReference type="Proteomes" id="UP000002066"/>
    </source>
</evidence>
<dbReference type="Gene3D" id="3.10.580.10">
    <property type="entry name" value="CBS-domain"/>
    <property type="match status" value="1"/>
</dbReference>
<evidence type="ECO:0000256" key="2">
    <source>
        <dbReference type="PROSITE-ProRule" id="PRU00703"/>
    </source>
</evidence>
<dbReference type="InterPro" id="IPR007055">
    <property type="entry name" value="BON_dom"/>
</dbReference>
<dbReference type="PROSITE" id="PS50914">
    <property type="entry name" value="BON"/>
    <property type="match status" value="1"/>
</dbReference>
<dbReference type="PANTHER" id="PTHR43080:SF29">
    <property type="entry name" value="OS02G0818000 PROTEIN"/>
    <property type="match status" value="1"/>
</dbReference>
<reference evidence="5 6" key="1">
    <citation type="submission" date="2011-01" db="EMBL/GenBank/DDBJ databases">
        <title>Complete sequence of chromosome of Streptomyces flavogriseus ATCC 33331.</title>
        <authorList>
            <consortium name="US DOE Joint Genome Institute"/>
            <person name="Lucas S."/>
            <person name="Copeland A."/>
            <person name="Lapidus A."/>
            <person name="Cheng J.-F."/>
            <person name="Goodwin L."/>
            <person name="Pitluck S."/>
            <person name="Davenport K."/>
            <person name="Detter J.C."/>
            <person name="Han C."/>
            <person name="Tapia R."/>
            <person name="Land M."/>
            <person name="Hauser L."/>
            <person name="Kyrpides N."/>
            <person name="Ivanova N."/>
            <person name="Ovchinnikova G."/>
            <person name="Pagani I."/>
            <person name="Brumm P."/>
            <person name="Mead D."/>
            <person name="Woyke T."/>
        </authorList>
    </citation>
    <scope>NUCLEOTIDE SEQUENCE [LARGE SCALE GENOMIC DNA]</scope>
    <source>
        <strain evidence="6">ATCC 33331 / IAF-45CD</strain>
    </source>
</reference>
<dbReference type="SMART" id="SM00116">
    <property type="entry name" value="CBS"/>
    <property type="match status" value="2"/>
</dbReference>
<name>A0A8D4BDJ5_STRFA</name>
<dbReference type="InterPro" id="IPR046342">
    <property type="entry name" value="CBS_dom_sf"/>
</dbReference>
<evidence type="ECO:0000259" key="3">
    <source>
        <dbReference type="PROSITE" id="PS50914"/>
    </source>
</evidence>
<dbReference type="InterPro" id="IPR000644">
    <property type="entry name" value="CBS_dom"/>
</dbReference>
<dbReference type="PIRSF" id="PIRSF036990">
    <property type="entry name" value="UCP036990_CBS_BON"/>
    <property type="match status" value="1"/>
</dbReference>
<proteinExistence type="predicted"/>
<feature type="domain" description="CBS" evidence="4">
    <location>
        <begin position="94"/>
        <end position="151"/>
    </location>
</feature>
<dbReference type="InterPro" id="IPR017080">
    <property type="entry name" value="UCP036990_CBS_BON"/>
</dbReference>
<feature type="domain" description="BON" evidence="3">
    <location>
        <begin position="147"/>
        <end position="216"/>
    </location>
</feature>
<sequence>MTARTPHRVKDVMTQTVVAVGLDARFKEIVAAMNQWQVTAVPVLEGEGRVVGVISEADLLLKEELRGEDATMIGQGERLTDHAKAGAVTARDLMSSPAVTVATDAPLPEAARLMARHRVKRLPVVDERGVLKGIVSRIDVLKVFLRTDDDLADEVRQEVIAPLFPVSRRGIGVAVTGGRVTLDGEVRDTALIPVAERLARAVEGVVDVRCDLHGPAVAEPEAGR</sequence>
<evidence type="ECO:0000256" key="1">
    <source>
        <dbReference type="ARBA" id="ARBA00023122"/>
    </source>
</evidence>
<dbReference type="EMBL" id="CP002475">
    <property type="protein sequence ID" value="ADW06977.1"/>
    <property type="molecule type" value="Genomic_DNA"/>
</dbReference>
<dbReference type="AlphaFoldDB" id="A0A8D4BDJ5"/>
<accession>A0A8D4BDJ5</accession>
<dbReference type="KEGG" id="sfa:Sfla_5582"/>
<dbReference type="SUPFAM" id="SSF54631">
    <property type="entry name" value="CBS-domain pair"/>
    <property type="match status" value="1"/>
</dbReference>
<evidence type="ECO:0000313" key="5">
    <source>
        <dbReference type="EMBL" id="ADW06977.1"/>
    </source>
</evidence>
<dbReference type="Pfam" id="PF00571">
    <property type="entry name" value="CBS"/>
    <property type="match status" value="2"/>
</dbReference>
<dbReference type="Gene3D" id="3.30.1340.30">
    <property type="match status" value="1"/>
</dbReference>
<organism evidence="5 6">
    <name type="scientific">Streptomyces pratensis (strain ATCC 33331 / IAF-45CD)</name>
    <dbReference type="NCBI Taxonomy" id="591167"/>
    <lineage>
        <taxon>Bacteria</taxon>
        <taxon>Bacillati</taxon>
        <taxon>Actinomycetota</taxon>
        <taxon>Actinomycetes</taxon>
        <taxon>Kitasatosporales</taxon>
        <taxon>Streptomycetaceae</taxon>
        <taxon>Streptomyces</taxon>
    </lineage>
</organism>